<keyword evidence="1" id="KW-1133">Transmembrane helix</keyword>
<keyword evidence="3" id="KW-1185">Reference proteome</keyword>
<sequence>MNKILFGVSLVGLVFSFIFMVVSIWNNTDWMLLERGYYTFGIITVTIAVYLAIQLLVELNNLDILGKFNMVLSVAFAVISIIFMAISIRNTEWVLLEKGYYWMGLGFVTVTSAMVSATISSILRSNKE</sequence>
<dbReference type="Proteomes" id="UP000600565">
    <property type="component" value="Unassembled WGS sequence"/>
</dbReference>
<proteinExistence type="predicted"/>
<dbReference type="RefSeq" id="WP_191703702.1">
    <property type="nucleotide sequence ID" value="NZ_JACSPW010000007.1"/>
</dbReference>
<organism evidence="2 3">
    <name type="scientific">Solibacillus merdavium</name>
    <dbReference type="NCBI Taxonomy" id="2762218"/>
    <lineage>
        <taxon>Bacteria</taxon>
        <taxon>Bacillati</taxon>
        <taxon>Bacillota</taxon>
        <taxon>Bacilli</taxon>
        <taxon>Bacillales</taxon>
        <taxon>Caryophanaceae</taxon>
        <taxon>Solibacillus</taxon>
    </lineage>
</organism>
<accession>A0ABR8XMF4</accession>
<feature type="transmembrane region" description="Helical" evidence="1">
    <location>
        <begin position="100"/>
        <end position="123"/>
    </location>
</feature>
<dbReference type="EMBL" id="JACSPW010000007">
    <property type="protein sequence ID" value="MBD8033123.1"/>
    <property type="molecule type" value="Genomic_DNA"/>
</dbReference>
<feature type="transmembrane region" description="Helical" evidence="1">
    <location>
        <begin position="37"/>
        <end position="57"/>
    </location>
</feature>
<evidence type="ECO:0000313" key="3">
    <source>
        <dbReference type="Proteomes" id="UP000600565"/>
    </source>
</evidence>
<evidence type="ECO:0000313" key="2">
    <source>
        <dbReference type="EMBL" id="MBD8033123.1"/>
    </source>
</evidence>
<protein>
    <submittedName>
        <fullName evidence="2">Uncharacterized protein</fullName>
    </submittedName>
</protein>
<evidence type="ECO:0000256" key="1">
    <source>
        <dbReference type="SAM" id="Phobius"/>
    </source>
</evidence>
<comment type="caution">
    <text evidence="2">The sequence shown here is derived from an EMBL/GenBank/DDBJ whole genome shotgun (WGS) entry which is preliminary data.</text>
</comment>
<gene>
    <name evidence="2" type="ORF">H9632_08595</name>
</gene>
<keyword evidence="1" id="KW-0812">Transmembrane</keyword>
<feature type="transmembrane region" description="Helical" evidence="1">
    <location>
        <begin position="5"/>
        <end position="25"/>
    </location>
</feature>
<reference evidence="2 3" key="1">
    <citation type="submission" date="2020-08" db="EMBL/GenBank/DDBJ databases">
        <title>A Genomic Blueprint of the Chicken Gut Microbiome.</title>
        <authorList>
            <person name="Gilroy R."/>
            <person name="Ravi A."/>
            <person name="Getino M."/>
            <person name="Pursley I."/>
            <person name="Horton D.L."/>
            <person name="Alikhan N.-F."/>
            <person name="Baker D."/>
            <person name="Gharbi K."/>
            <person name="Hall N."/>
            <person name="Watson M."/>
            <person name="Adriaenssens E.M."/>
            <person name="Foster-Nyarko E."/>
            <person name="Jarju S."/>
            <person name="Secka A."/>
            <person name="Antonio M."/>
            <person name="Oren A."/>
            <person name="Chaudhuri R."/>
            <person name="La Ragione R.M."/>
            <person name="Hildebrand F."/>
            <person name="Pallen M.J."/>
        </authorList>
    </citation>
    <scope>NUCLEOTIDE SEQUENCE [LARGE SCALE GENOMIC DNA]</scope>
    <source>
        <strain evidence="2 3">Sa1YVA6</strain>
    </source>
</reference>
<keyword evidence="1" id="KW-0472">Membrane</keyword>
<feature type="transmembrane region" description="Helical" evidence="1">
    <location>
        <begin position="69"/>
        <end position="88"/>
    </location>
</feature>
<name>A0ABR8XMF4_9BACL</name>